<proteinExistence type="predicted"/>
<dbReference type="InterPro" id="IPR007061">
    <property type="entry name" value="MST-like"/>
</dbReference>
<dbReference type="Proteomes" id="UP000637788">
    <property type="component" value="Unassembled WGS sequence"/>
</dbReference>
<reference evidence="2" key="2">
    <citation type="submission" date="2020-09" db="EMBL/GenBank/DDBJ databases">
        <authorList>
            <person name="Sun Q."/>
            <person name="Ohkuma M."/>
        </authorList>
    </citation>
    <scope>NUCLEOTIDE SEQUENCE</scope>
    <source>
        <strain evidence="2">JCM 3035</strain>
    </source>
</reference>
<name>A0A917R2P5_9ACTN</name>
<dbReference type="EMBL" id="BMPQ01000015">
    <property type="protein sequence ID" value="GGK86455.1"/>
    <property type="molecule type" value="Genomic_DNA"/>
</dbReference>
<evidence type="ECO:0000313" key="2">
    <source>
        <dbReference type="EMBL" id="GGK86455.1"/>
    </source>
</evidence>
<sequence length="188" mass="20678">MLPGMATDTHRTQTQTLPDGRPVPIMTGPERPMLESWLAFHRATLELKCAGLDDEQLRMASAEPSELTLLGLVQHLAEVERNWFQRVFAGLDVPTVYGGEVGDMDGGTALDPERGLDEALANWRREIARGQELCAGRSLDDTGRIAGGPMAGLEVSLRWILIHMIEEYARHNGHADIVRERIDGVTGA</sequence>
<evidence type="ECO:0000256" key="1">
    <source>
        <dbReference type="SAM" id="MobiDB-lite"/>
    </source>
</evidence>
<evidence type="ECO:0000313" key="3">
    <source>
        <dbReference type="Proteomes" id="UP000637788"/>
    </source>
</evidence>
<reference evidence="2" key="1">
    <citation type="journal article" date="2014" name="Int. J. Syst. Evol. Microbiol.">
        <title>Complete genome sequence of Corynebacterium casei LMG S-19264T (=DSM 44701T), isolated from a smear-ripened cheese.</title>
        <authorList>
            <consortium name="US DOE Joint Genome Institute (JGI-PGF)"/>
            <person name="Walter F."/>
            <person name="Albersmeier A."/>
            <person name="Kalinowski J."/>
            <person name="Ruckert C."/>
        </authorList>
    </citation>
    <scope>NUCLEOTIDE SEQUENCE</scope>
    <source>
        <strain evidence="2">JCM 3035</strain>
    </source>
</reference>
<accession>A0A917R2P5</accession>
<dbReference type="InterPro" id="IPR034660">
    <property type="entry name" value="DinB/YfiT-like"/>
</dbReference>
<gene>
    <name evidence="2" type="ORF">GCM10010094_54570</name>
</gene>
<protein>
    <submittedName>
        <fullName evidence="2">Mini-circle uncharacterized 19.1 kDa protein</fullName>
    </submittedName>
</protein>
<dbReference type="Gene3D" id="1.20.120.450">
    <property type="entry name" value="dinb family like domain"/>
    <property type="match status" value="1"/>
</dbReference>
<keyword evidence="3" id="KW-1185">Reference proteome</keyword>
<feature type="region of interest" description="Disordered" evidence="1">
    <location>
        <begin position="1"/>
        <end position="24"/>
    </location>
</feature>
<organism evidence="2 3">
    <name type="scientific">Streptomyces flaveus</name>
    <dbReference type="NCBI Taxonomy" id="66370"/>
    <lineage>
        <taxon>Bacteria</taxon>
        <taxon>Bacillati</taxon>
        <taxon>Actinomycetota</taxon>
        <taxon>Actinomycetes</taxon>
        <taxon>Kitasatosporales</taxon>
        <taxon>Streptomycetaceae</taxon>
        <taxon>Streptomyces</taxon>
        <taxon>Streptomyces aurantiacus group</taxon>
    </lineage>
</organism>
<dbReference type="Pfam" id="PF04978">
    <property type="entry name" value="MST"/>
    <property type="match status" value="1"/>
</dbReference>
<comment type="caution">
    <text evidence="2">The sequence shown here is derived from an EMBL/GenBank/DDBJ whole genome shotgun (WGS) entry which is preliminary data.</text>
</comment>
<dbReference type="AlphaFoldDB" id="A0A917R2P5"/>
<dbReference type="SUPFAM" id="SSF109854">
    <property type="entry name" value="DinB/YfiT-like putative metalloenzymes"/>
    <property type="match status" value="1"/>
</dbReference>